<comment type="subcellular location">
    <subcellularLocation>
        <location evidence="1">Membrane</location>
    </subcellularLocation>
</comment>
<organism evidence="8 9">
    <name type="scientific">Hohenbuehelia grisea</name>
    <dbReference type="NCBI Taxonomy" id="104357"/>
    <lineage>
        <taxon>Eukaryota</taxon>
        <taxon>Fungi</taxon>
        <taxon>Dikarya</taxon>
        <taxon>Basidiomycota</taxon>
        <taxon>Agaricomycotina</taxon>
        <taxon>Agaricomycetes</taxon>
        <taxon>Agaricomycetidae</taxon>
        <taxon>Agaricales</taxon>
        <taxon>Pleurotineae</taxon>
        <taxon>Pleurotaceae</taxon>
        <taxon>Hohenbuehelia</taxon>
    </lineage>
</organism>
<evidence type="ECO:0000256" key="4">
    <source>
        <dbReference type="ARBA" id="ARBA00022989"/>
    </source>
</evidence>
<keyword evidence="9" id="KW-1185">Reference proteome</keyword>
<dbReference type="InterPro" id="IPR000612">
    <property type="entry name" value="PMP3"/>
</dbReference>
<evidence type="ECO:0000256" key="2">
    <source>
        <dbReference type="ARBA" id="ARBA00009530"/>
    </source>
</evidence>
<evidence type="ECO:0000313" key="9">
    <source>
        <dbReference type="Proteomes" id="UP001556367"/>
    </source>
</evidence>
<keyword evidence="3 6" id="KW-0812">Transmembrane</keyword>
<dbReference type="PROSITE" id="PS51257">
    <property type="entry name" value="PROKAR_LIPOPROTEIN"/>
    <property type="match status" value="1"/>
</dbReference>
<evidence type="ECO:0000256" key="7">
    <source>
        <dbReference type="SAM" id="SignalP"/>
    </source>
</evidence>
<name>A0ABR3JS59_9AGAR</name>
<protein>
    <submittedName>
        <fullName evidence="8">Uncharacterized protein</fullName>
    </submittedName>
</protein>
<dbReference type="PANTHER" id="PTHR21659">
    <property type="entry name" value="HYDROPHOBIC PROTEIN RCI2 LOW TEMPERATURE AND SALT RESPONSIVE PROTEIN LTI6 -RELATED"/>
    <property type="match status" value="1"/>
</dbReference>
<dbReference type="Proteomes" id="UP001556367">
    <property type="component" value="Unassembled WGS sequence"/>
</dbReference>
<sequence length="114" mass="12559">MVKSSDVVLILVAIIFPPAAAAFIAGCSCDLLINICLTVLGYIPGHLVSNFVRRVTKTCYNHSNSQHAFYLIYKKMQAEERYGYGGYLYVGNGHYEPLQPGQPQAPFYGATHQG</sequence>
<keyword evidence="4 6" id="KW-1133">Transmembrane helix</keyword>
<keyword evidence="7" id="KW-0732">Signal</keyword>
<comment type="caution">
    <text evidence="8">The sequence shown here is derived from an EMBL/GenBank/DDBJ whole genome shotgun (WGS) entry which is preliminary data.</text>
</comment>
<gene>
    <name evidence="8" type="ORF">HGRIS_000499</name>
</gene>
<dbReference type="EMBL" id="JASNQZ010000004">
    <property type="protein sequence ID" value="KAL0958357.1"/>
    <property type="molecule type" value="Genomic_DNA"/>
</dbReference>
<evidence type="ECO:0000256" key="6">
    <source>
        <dbReference type="SAM" id="Phobius"/>
    </source>
</evidence>
<dbReference type="PANTHER" id="PTHR21659:SF40">
    <property type="entry name" value="PHOSPHATIDYLSERINE DECARBOXYLASE"/>
    <property type="match status" value="1"/>
</dbReference>
<evidence type="ECO:0000313" key="8">
    <source>
        <dbReference type="EMBL" id="KAL0958357.1"/>
    </source>
</evidence>
<dbReference type="Pfam" id="PF01679">
    <property type="entry name" value="Pmp3"/>
    <property type="match status" value="1"/>
</dbReference>
<accession>A0ABR3JS59</accession>
<evidence type="ECO:0000256" key="3">
    <source>
        <dbReference type="ARBA" id="ARBA00022692"/>
    </source>
</evidence>
<feature type="chain" id="PRO_5045083968" evidence="7">
    <location>
        <begin position="22"/>
        <end position="114"/>
    </location>
</feature>
<keyword evidence="5 6" id="KW-0472">Membrane</keyword>
<reference evidence="9" key="1">
    <citation type="submission" date="2024-06" db="EMBL/GenBank/DDBJ databases">
        <title>Multi-omics analyses provide insights into the biosynthesis of the anticancer antibiotic pleurotin in Hohenbuehelia grisea.</title>
        <authorList>
            <person name="Weaver J.A."/>
            <person name="Alberti F."/>
        </authorList>
    </citation>
    <scope>NUCLEOTIDE SEQUENCE [LARGE SCALE GENOMIC DNA]</scope>
    <source>
        <strain evidence="9">T-177</strain>
    </source>
</reference>
<evidence type="ECO:0000256" key="1">
    <source>
        <dbReference type="ARBA" id="ARBA00004370"/>
    </source>
</evidence>
<feature type="signal peptide" evidence="7">
    <location>
        <begin position="1"/>
        <end position="21"/>
    </location>
</feature>
<evidence type="ECO:0000256" key="5">
    <source>
        <dbReference type="ARBA" id="ARBA00023136"/>
    </source>
</evidence>
<proteinExistence type="inferred from homology"/>
<comment type="similarity">
    <text evidence="2">Belongs to the UPF0057 (PMP3) family.</text>
</comment>
<feature type="transmembrane region" description="Helical" evidence="6">
    <location>
        <begin position="31"/>
        <end position="52"/>
    </location>
</feature>